<accession>A0A7E4V2Q5</accession>
<dbReference type="AlphaFoldDB" id="A0A7E4V2Q5"/>
<dbReference type="Proteomes" id="UP000492821">
    <property type="component" value="Unassembled WGS sequence"/>
</dbReference>
<proteinExistence type="predicted"/>
<dbReference type="WBParaSite" id="Pan_g15848.t1">
    <property type="protein sequence ID" value="Pan_g15848.t1"/>
    <property type="gene ID" value="Pan_g15848"/>
</dbReference>
<keyword evidence="1" id="KW-1133">Transmembrane helix</keyword>
<organism evidence="2 3">
    <name type="scientific">Panagrellus redivivus</name>
    <name type="common">Microworm</name>
    <dbReference type="NCBI Taxonomy" id="6233"/>
    <lineage>
        <taxon>Eukaryota</taxon>
        <taxon>Metazoa</taxon>
        <taxon>Ecdysozoa</taxon>
        <taxon>Nematoda</taxon>
        <taxon>Chromadorea</taxon>
        <taxon>Rhabditida</taxon>
        <taxon>Tylenchina</taxon>
        <taxon>Panagrolaimomorpha</taxon>
        <taxon>Panagrolaimoidea</taxon>
        <taxon>Panagrolaimidae</taxon>
        <taxon>Panagrellus</taxon>
    </lineage>
</organism>
<keyword evidence="1" id="KW-0812">Transmembrane</keyword>
<name>A0A7E4V2Q5_PANRE</name>
<keyword evidence="2" id="KW-1185">Reference proteome</keyword>
<feature type="transmembrane region" description="Helical" evidence="1">
    <location>
        <begin position="73"/>
        <end position="99"/>
    </location>
</feature>
<reference evidence="2" key="1">
    <citation type="journal article" date="2013" name="Genetics">
        <title>The draft genome and transcriptome of Panagrellus redivivus are shaped by the harsh demands of a free-living lifestyle.</title>
        <authorList>
            <person name="Srinivasan J."/>
            <person name="Dillman A.R."/>
            <person name="Macchietto M.G."/>
            <person name="Heikkinen L."/>
            <person name="Lakso M."/>
            <person name="Fracchia K.M."/>
            <person name="Antoshechkin I."/>
            <person name="Mortazavi A."/>
            <person name="Wong G."/>
            <person name="Sternberg P.W."/>
        </authorList>
    </citation>
    <scope>NUCLEOTIDE SEQUENCE [LARGE SCALE GENOMIC DNA]</scope>
    <source>
        <strain evidence="2">MT8872</strain>
    </source>
</reference>
<evidence type="ECO:0000256" key="1">
    <source>
        <dbReference type="SAM" id="Phobius"/>
    </source>
</evidence>
<reference evidence="3" key="2">
    <citation type="submission" date="2020-10" db="UniProtKB">
        <authorList>
            <consortium name="WormBaseParasite"/>
        </authorList>
    </citation>
    <scope>IDENTIFICATION</scope>
</reference>
<protein>
    <submittedName>
        <fullName evidence="3">MARVEL domain-containing protein</fullName>
    </submittedName>
</protein>
<evidence type="ECO:0000313" key="3">
    <source>
        <dbReference type="WBParaSite" id="Pan_g15848.t1"/>
    </source>
</evidence>
<keyword evidence="1" id="KW-0472">Membrane</keyword>
<feature type="transmembrane region" description="Helical" evidence="1">
    <location>
        <begin position="119"/>
        <end position="142"/>
    </location>
</feature>
<feature type="transmembrane region" description="Helical" evidence="1">
    <location>
        <begin position="23"/>
        <end position="52"/>
    </location>
</feature>
<sequence length="164" mass="18264">MANRVAERILFPSIDDTTVKQGVYGIATVYFCVSFMCLIPPACLWCGVPFAWMSMIAYTTWSQGCKLRDLKFLFINQLVLFMFVLICGSMFLIGQGGIIRDALAFFLYPDVGDDLDIHLAGFVVAVTFVYATVATAATYRAYAFAKEEAEKDPENTTDEGNRSQ</sequence>
<evidence type="ECO:0000313" key="2">
    <source>
        <dbReference type="Proteomes" id="UP000492821"/>
    </source>
</evidence>